<name>A0A8D8IDT7_CULPI</name>
<evidence type="ECO:0000313" key="1">
    <source>
        <dbReference type="EMBL" id="CAG6552329.1"/>
    </source>
</evidence>
<dbReference type="AlphaFoldDB" id="A0A8D8IDT7"/>
<accession>A0A8D8IDT7</accession>
<protein>
    <submittedName>
        <fullName evidence="1">(northern house mosquito) hypothetical protein</fullName>
    </submittedName>
</protein>
<sequence>MGDGHWPNHLALVTSPFSLKQEAIPSRYLITQSSTFQALDLLLTDDGCRGQEYCRKFRIVRKPGRWLSRSEILKISNSLTYVKRTVATWAAISVVRNARENTARVGISIHQFGLRQRVLAK</sequence>
<reference evidence="1" key="1">
    <citation type="submission" date="2021-05" db="EMBL/GenBank/DDBJ databases">
        <authorList>
            <person name="Alioto T."/>
            <person name="Alioto T."/>
            <person name="Gomez Garrido J."/>
        </authorList>
    </citation>
    <scope>NUCLEOTIDE SEQUENCE</scope>
</reference>
<dbReference type="EMBL" id="HBUE01353717">
    <property type="protein sequence ID" value="CAG6604638.1"/>
    <property type="molecule type" value="Transcribed_RNA"/>
</dbReference>
<proteinExistence type="predicted"/>
<organism evidence="1">
    <name type="scientific">Culex pipiens</name>
    <name type="common">House mosquito</name>
    <dbReference type="NCBI Taxonomy" id="7175"/>
    <lineage>
        <taxon>Eukaryota</taxon>
        <taxon>Metazoa</taxon>
        <taxon>Ecdysozoa</taxon>
        <taxon>Arthropoda</taxon>
        <taxon>Hexapoda</taxon>
        <taxon>Insecta</taxon>
        <taxon>Pterygota</taxon>
        <taxon>Neoptera</taxon>
        <taxon>Endopterygota</taxon>
        <taxon>Diptera</taxon>
        <taxon>Nematocera</taxon>
        <taxon>Culicoidea</taxon>
        <taxon>Culicidae</taxon>
        <taxon>Culicinae</taxon>
        <taxon>Culicini</taxon>
        <taxon>Culex</taxon>
        <taxon>Culex</taxon>
    </lineage>
</organism>
<dbReference type="EMBL" id="HBUE01246579">
    <property type="protein sequence ID" value="CAG6552329.1"/>
    <property type="molecule type" value="Transcribed_RNA"/>
</dbReference>